<protein>
    <recommendedName>
        <fullName evidence="5">GST N-terminal domain-containing protein</fullName>
    </recommendedName>
</protein>
<dbReference type="Pfam" id="PF13409">
    <property type="entry name" value="GST_N_2"/>
    <property type="match status" value="1"/>
</dbReference>
<comment type="caution">
    <text evidence="3">The sequence shown here is derived from an EMBL/GenBank/DDBJ whole genome shotgun (WGS) entry which is preliminary data.</text>
</comment>
<name>A0AAN7TBI0_9PEZI</name>
<evidence type="ECO:0000313" key="3">
    <source>
        <dbReference type="EMBL" id="KAK5108667.1"/>
    </source>
</evidence>
<dbReference type="SUPFAM" id="SSF47616">
    <property type="entry name" value="GST C-terminal domain-like"/>
    <property type="match status" value="1"/>
</dbReference>
<dbReference type="InterPro" id="IPR036282">
    <property type="entry name" value="Glutathione-S-Trfase_C_sf"/>
</dbReference>
<dbReference type="Pfam" id="PF22041">
    <property type="entry name" value="GST_C_7"/>
    <property type="match status" value="1"/>
</dbReference>
<gene>
    <name evidence="3" type="ORF">LTR62_008072</name>
</gene>
<dbReference type="InterPro" id="IPR004045">
    <property type="entry name" value="Glutathione_S-Trfase_N"/>
</dbReference>
<evidence type="ECO:0008006" key="5">
    <source>
        <dbReference type="Google" id="ProtNLM"/>
    </source>
</evidence>
<dbReference type="AlphaFoldDB" id="A0AAN7TBI0"/>
<feature type="domain" description="GST N-terminal" evidence="1">
    <location>
        <begin position="20"/>
        <end position="88"/>
    </location>
</feature>
<feature type="domain" description="Glutathione S-transferase UstS-like C-terminal" evidence="2">
    <location>
        <begin position="126"/>
        <end position="211"/>
    </location>
</feature>
<dbReference type="Gene3D" id="3.40.30.10">
    <property type="entry name" value="Glutaredoxin"/>
    <property type="match status" value="1"/>
</dbReference>
<dbReference type="InterPro" id="IPR054416">
    <property type="entry name" value="GST_UstS-like_C"/>
</dbReference>
<sequence>MQNMVAESMEGFVKPTMNITRLSLNYKGLPYRTEWIEYPDLKPTLEALGVPPNDKDTNPNASYSSPVVRMPDGAYIMDSLKIATALEKLQPEPSLHLNNGYIDRVQTIVLDIMKGLGPNIYPLIPKHVLPQSSAEYFSETRAKRFGMPLPELAKSDKAGETAWSSARPAIERLGEVLGERKEGPYLMGTTVSFADFVVAGFFRFVEVLDQELFGRLVGMDKGFGMHYEACKEWLERDSR</sequence>
<dbReference type="Proteomes" id="UP001310890">
    <property type="component" value="Unassembled WGS sequence"/>
</dbReference>
<evidence type="ECO:0000313" key="4">
    <source>
        <dbReference type="Proteomes" id="UP001310890"/>
    </source>
</evidence>
<evidence type="ECO:0000259" key="1">
    <source>
        <dbReference type="Pfam" id="PF13409"/>
    </source>
</evidence>
<accession>A0AAN7TBI0</accession>
<dbReference type="Gene3D" id="1.20.1050.10">
    <property type="match status" value="1"/>
</dbReference>
<organism evidence="3 4">
    <name type="scientific">Meristemomyces frigidus</name>
    <dbReference type="NCBI Taxonomy" id="1508187"/>
    <lineage>
        <taxon>Eukaryota</taxon>
        <taxon>Fungi</taxon>
        <taxon>Dikarya</taxon>
        <taxon>Ascomycota</taxon>
        <taxon>Pezizomycotina</taxon>
        <taxon>Dothideomycetes</taxon>
        <taxon>Dothideomycetidae</taxon>
        <taxon>Mycosphaerellales</taxon>
        <taxon>Teratosphaeriaceae</taxon>
        <taxon>Meristemomyces</taxon>
    </lineage>
</organism>
<dbReference type="InterPro" id="IPR036249">
    <property type="entry name" value="Thioredoxin-like_sf"/>
</dbReference>
<proteinExistence type="predicted"/>
<dbReference type="SUPFAM" id="SSF52833">
    <property type="entry name" value="Thioredoxin-like"/>
    <property type="match status" value="1"/>
</dbReference>
<dbReference type="EMBL" id="JAVRRL010000080">
    <property type="protein sequence ID" value="KAK5108667.1"/>
    <property type="molecule type" value="Genomic_DNA"/>
</dbReference>
<evidence type="ECO:0000259" key="2">
    <source>
        <dbReference type="Pfam" id="PF22041"/>
    </source>
</evidence>
<reference evidence="3" key="1">
    <citation type="submission" date="2023-08" db="EMBL/GenBank/DDBJ databases">
        <title>Black Yeasts Isolated from many extreme environments.</title>
        <authorList>
            <person name="Coleine C."/>
            <person name="Stajich J.E."/>
            <person name="Selbmann L."/>
        </authorList>
    </citation>
    <scope>NUCLEOTIDE SEQUENCE</scope>
    <source>
        <strain evidence="3">CCFEE 5401</strain>
    </source>
</reference>